<evidence type="ECO:0000256" key="2">
    <source>
        <dbReference type="SAM" id="SignalP"/>
    </source>
</evidence>
<feature type="chain" id="PRO_5007054445" description="Phospholipase/carboxylesterase/thioesterase domain-containing protein" evidence="2">
    <location>
        <begin position="39"/>
        <end position="311"/>
    </location>
</feature>
<dbReference type="PANTHER" id="PTHR43037:SF1">
    <property type="entry name" value="BLL1128 PROTEIN"/>
    <property type="match status" value="1"/>
</dbReference>
<dbReference type="SUPFAM" id="SSF53474">
    <property type="entry name" value="alpha/beta-Hydrolases"/>
    <property type="match status" value="1"/>
</dbReference>
<protein>
    <recommendedName>
        <fullName evidence="3">Phospholipase/carboxylesterase/thioesterase domain-containing protein</fullName>
    </recommendedName>
</protein>
<feature type="domain" description="Phospholipase/carboxylesterase/thioesterase" evidence="3">
    <location>
        <begin position="134"/>
        <end position="215"/>
    </location>
</feature>
<comment type="caution">
    <text evidence="4">The sequence shown here is derived from an EMBL/GenBank/DDBJ whole genome shotgun (WGS) entry which is preliminary data.</text>
</comment>
<name>A0A0X3TWN3_9RHOB</name>
<dbReference type="GO" id="GO:0016787">
    <property type="term" value="F:hydrolase activity"/>
    <property type="evidence" value="ECO:0007669"/>
    <property type="project" value="InterPro"/>
</dbReference>
<dbReference type="InterPro" id="IPR003140">
    <property type="entry name" value="PLipase/COase/thioEstase"/>
</dbReference>
<proteinExistence type="predicted"/>
<dbReference type="AlphaFoldDB" id="A0A0X3TWN3"/>
<dbReference type="STRING" id="1685378.AVO44_07880"/>
<evidence type="ECO:0000259" key="3">
    <source>
        <dbReference type="Pfam" id="PF02230"/>
    </source>
</evidence>
<dbReference type="PANTHER" id="PTHR43037">
    <property type="entry name" value="UNNAMED PRODUCT-RELATED"/>
    <property type="match status" value="1"/>
</dbReference>
<accession>A0A0X3TWN3</accession>
<keyword evidence="1 2" id="KW-0732">Signal</keyword>
<feature type="signal peptide" evidence="2">
    <location>
        <begin position="1"/>
        <end position="38"/>
    </location>
</feature>
<keyword evidence="5" id="KW-1185">Reference proteome</keyword>
<dbReference type="Gene3D" id="3.40.50.1820">
    <property type="entry name" value="alpha/beta hydrolase"/>
    <property type="match status" value="1"/>
</dbReference>
<dbReference type="RefSeq" id="WP_068334996.1">
    <property type="nucleotide sequence ID" value="NZ_LQBP01000003.1"/>
</dbReference>
<dbReference type="InterPro" id="IPR029058">
    <property type="entry name" value="AB_hydrolase_fold"/>
</dbReference>
<dbReference type="OrthoDB" id="9805640at2"/>
<organism evidence="4 5">
    <name type="scientific">Ruegeria profundi</name>
    <dbReference type="NCBI Taxonomy" id="1685378"/>
    <lineage>
        <taxon>Bacteria</taxon>
        <taxon>Pseudomonadati</taxon>
        <taxon>Pseudomonadota</taxon>
        <taxon>Alphaproteobacteria</taxon>
        <taxon>Rhodobacterales</taxon>
        <taxon>Roseobacteraceae</taxon>
        <taxon>Ruegeria</taxon>
    </lineage>
</organism>
<dbReference type="Proteomes" id="UP000053690">
    <property type="component" value="Unassembled WGS sequence"/>
</dbReference>
<dbReference type="EMBL" id="LQBP01000003">
    <property type="protein sequence ID" value="KUJ80074.1"/>
    <property type="molecule type" value="Genomic_DNA"/>
</dbReference>
<sequence length="311" mass="33692">MKQISKLSSSVRLRDAFPRFTLALIALALAFLATQASARQLDFNLKVDGVTRTAKAYVPDGSSPQAGWPIIVALHPGFATGEIMAKTSRLHSQDGSSNYVVVYPDGVRRSWNAGECCAAAQRRQINDVGYILSLVEEIGKQIPLNGKVFLAGYSNGALMAYRIACSAPDRITAFSVYAGAYTMNTSSCNPAHTVPLLHLHGELDAVAPLRGGESVIETAGKRSSVLQNIDYWVRLGNCDQKQSSSLVQGANCTRYSGCKRASETLFCIYPGQGHYWPGAKPTRFGENRGLGPARTDIDGGSAMIRFFDKYR</sequence>
<evidence type="ECO:0000313" key="4">
    <source>
        <dbReference type="EMBL" id="KUJ80074.1"/>
    </source>
</evidence>
<evidence type="ECO:0000313" key="5">
    <source>
        <dbReference type="Proteomes" id="UP000053690"/>
    </source>
</evidence>
<dbReference type="InterPro" id="IPR050955">
    <property type="entry name" value="Plant_Biomass_Hydrol_Est"/>
</dbReference>
<gene>
    <name evidence="4" type="ORF">AVO44_07880</name>
</gene>
<reference evidence="5" key="1">
    <citation type="submission" date="2015-12" db="EMBL/GenBank/DDBJ databases">
        <authorList>
            <person name="Zhang G."/>
            <person name="Stingl U."/>
        </authorList>
    </citation>
    <scope>NUCLEOTIDE SEQUENCE [LARGE SCALE GENOMIC DNA]</scope>
    <source>
        <strain evidence="5">ZGT108</strain>
    </source>
</reference>
<evidence type="ECO:0000256" key="1">
    <source>
        <dbReference type="ARBA" id="ARBA00022729"/>
    </source>
</evidence>
<dbReference type="Pfam" id="PF02230">
    <property type="entry name" value="Abhydrolase_2"/>
    <property type="match status" value="1"/>
</dbReference>